<organism evidence="1 2">
    <name type="scientific">Prochlorococcus marinus str. PAC1</name>
    <dbReference type="NCBI Taxonomy" id="59924"/>
    <lineage>
        <taxon>Bacteria</taxon>
        <taxon>Bacillati</taxon>
        <taxon>Cyanobacteriota</taxon>
        <taxon>Cyanophyceae</taxon>
        <taxon>Synechococcales</taxon>
        <taxon>Prochlorococcaceae</taxon>
        <taxon>Prochlorococcus</taxon>
    </lineage>
</organism>
<proteinExistence type="predicted"/>
<evidence type="ECO:0000313" key="1">
    <source>
        <dbReference type="EMBL" id="KGG21045.1"/>
    </source>
</evidence>
<reference evidence="2" key="1">
    <citation type="journal article" date="2014" name="Sci. Data">
        <title>Genomes of diverse isolates of the marine cyanobacterium Prochlorococcus.</title>
        <authorList>
            <person name="Biller S."/>
            <person name="Berube P."/>
            <person name="Thompson J."/>
            <person name="Kelly L."/>
            <person name="Roggensack S."/>
            <person name="Awad L."/>
            <person name="Roache-Johnson K."/>
            <person name="Ding H."/>
            <person name="Giovannoni S.J."/>
            <person name="Moore L.R."/>
            <person name="Chisholm S.W."/>
        </authorList>
    </citation>
    <scope>NUCLEOTIDE SEQUENCE [LARGE SCALE GENOMIC DNA]</scope>
    <source>
        <strain evidence="2">PAC1</strain>
    </source>
</reference>
<accession>A0A0A2C867</accession>
<dbReference type="RefSeq" id="WP_036905690.1">
    <property type="nucleotide sequence ID" value="NZ_CP138967.1"/>
</dbReference>
<dbReference type="AlphaFoldDB" id="A0A0A2C867"/>
<evidence type="ECO:0000313" key="2">
    <source>
        <dbReference type="Proteomes" id="UP000030392"/>
    </source>
</evidence>
<sequence length="59" mass="6674">MISTTTRIRIQNILQRIENNQSVTLEERIFLNKLSSISPVISKWVDSSLGPEASTIDND</sequence>
<comment type="caution">
    <text evidence="1">The sequence shown here is derived from an EMBL/GenBank/DDBJ whole genome shotgun (WGS) entry which is preliminary data.</text>
</comment>
<dbReference type="Proteomes" id="UP000030392">
    <property type="component" value="Unassembled WGS sequence"/>
</dbReference>
<dbReference type="EMBL" id="JNAX01000010">
    <property type="protein sequence ID" value="KGG21045.1"/>
    <property type="molecule type" value="Genomic_DNA"/>
</dbReference>
<protein>
    <submittedName>
        <fullName evidence="1">Uncharacterized protein</fullName>
    </submittedName>
</protein>
<gene>
    <name evidence="1" type="ORF">EV03_0985</name>
</gene>
<name>A0A0A2C867_PROMR</name>